<gene>
    <name evidence="3" type="ORF">WCD41_00690</name>
</gene>
<dbReference type="Proteomes" id="UP001370100">
    <property type="component" value="Unassembled WGS sequence"/>
</dbReference>
<feature type="compositionally biased region" description="Low complexity" evidence="1">
    <location>
        <begin position="52"/>
        <end position="94"/>
    </location>
</feature>
<feature type="chain" id="PRO_5046748595" evidence="2">
    <location>
        <begin position="28"/>
        <end position="227"/>
    </location>
</feature>
<keyword evidence="2" id="KW-0732">Signal</keyword>
<keyword evidence="4" id="KW-1185">Reference proteome</keyword>
<reference evidence="3 4" key="1">
    <citation type="submission" date="2024-03" db="EMBL/GenBank/DDBJ databases">
        <title>Actinomycetospora sp. OC33-EN06, a novel actinomycete isolated from wild orchid (Aerides multiflora).</title>
        <authorList>
            <person name="Suriyachadkun C."/>
        </authorList>
    </citation>
    <scope>NUCLEOTIDE SEQUENCE [LARGE SCALE GENOMIC DNA]</scope>
    <source>
        <strain evidence="3 4">OC33-EN06</strain>
    </source>
</reference>
<name>A0ABU8MZV4_9PSEU</name>
<dbReference type="RefSeq" id="WP_337711444.1">
    <property type="nucleotide sequence ID" value="NZ_JBBEGL010000001.1"/>
</dbReference>
<feature type="region of interest" description="Disordered" evidence="1">
    <location>
        <begin position="44"/>
        <end position="181"/>
    </location>
</feature>
<organism evidence="3 4">
    <name type="scientific">Actinomycetospora aeridis</name>
    <dbReference type="NCBI Taxonomy" id="3129231"/>
    <lineage>
        <taxon>Bacteria</taxon>
        <taxon>Bacillati</taxon>
        <taxon>Actinomycetota</taxon>
        <taxon>Actinomycetes</taxon>
        <taxon>Pseudonocardiales</taxon>
        <taxon>Pseudonocardiaceae</taxon>
        <taxon>Actinomycetospora</taxon>
    </lineage>
</organism>
<sequence>MTSQAMGHRVLVLGAGVLLLGSLGVGAASATSSTDNTCVEVTTYDHPRYDHPTSSPTSSSSTTTTTTTTTSGGLPPITIPGGPTITIPSITLPPVSAPSDTLQDGGGQTSSPLTGSSPVDSGDAGPATPPGDSGVQELRADDPAPGSGDDDSDLDEGPNSLTTTDRGEGYDSGYDYDGYRGPRGSYGGVSCYYNYSVGHYWYDHRPVGEVRATQVKRVPSGGVDTGN</sequence>
<evidence type="ECO:0000256" key="1">
    <source>
        <dbReference type="SAM" id="MobiDB-lite"/>
    </source>
</evidence>
<protein>
    <submittedName>
        <fullName evidence="3">Uncharacterized protein</fullName>
    </submittedName>
</protein>
<feature type="compositionally biased region" description="Polar residues" evidence="1">
    <location>
        <begin position="109"/>
        <end position="119"/>
    </location>
</feature>
<dbReference type="EMBL" id="JBBEGL010000001">
    <property type="protein sequence ID" value="MEJ2884948.1"/>
    <property type="molecule type" value="Genomic_DNA"/>
</dbReference>
<accession>A0ABU8MZV4</accession>
<feature type="signal peptide" evidence="2">
    <location>
        <begin position="1"/>
        <end position="27"/>
    </location>
</feature>
<evidence type="ECO:0000313" key="4">
    <source>
        <dbReference type="Proteomes" id="UP001370100"/>
    </source>
</evidence>
<comment type="caution">
    <text evidence="3">The sequence shown here is derived from an EMBL/GenBank/DDBJ whole genome shotgun (WGS) entry which is preliminary data.</text>
</comment>
<proteinExistence type="predicted"/>
<evidence type="ECO:0000256" key="2">
    <source>
        <dbReference type="SAM" id="SignalP"/>
    </source>
</evidence>
<evidence type="ECO:0000313" key="3">
    <source>
        <dbReference type="EMBL" id="MEJ2884948.1"/>
    </source>
</evidence>